<dbReference type="Gene3D" id="1.10.150.240">
    <property type="entry name" value="Putative phosphatase, domain 2"/>
    <property type="match status" value="1"/>
</dbReference>
<evidence type="ECO:0000313" key="3">
    <source>
        <dbReference type="Proteomes" id="UP000824169"/>
    </source>
</evidence>
<dbReference type="PANTHER" id="PTHR43316">
    <property type="entry name" value="HYDROLASE, HALOACID DELAHOGENASE-RELATED"/>
    <property type="match status" value="1"/>
</dbReference>
<dbReference type="SUPFAM" id="SSF56784">
    <property type="entry name" value="HAD-like"/>
    <property type="match status" value="1"/>
</dbReference>
<dbReference type="Gene3D" id="3.40.50.1000">
    <property type="entry name" value="HAD superfamily/HAD-like"/>
    <property type="match status" value="1"/>
</dbReference>
<dbReference type="SFLD" id="SFLDG01129">
    <property type="entry name" value="C1.5:_HAD__Beta-PGM__Phosphata"/>
    <property type="match status" value="1"/>
</dbReference>
<dbReference type="InterPro" id="IPR006439">
    <property type="entry name" value="HAD-SF_hydro_IA"/>
</dbReference>
<gene>
    <name evidence="2" type="ORF">IAB71_02410</name>
</gene>
<dbReference type="NCBIfam" id="TIGR01549">
    <property type="entry name" value="HAD-SF-IA-v1"/>
    <property type="match status" value="1"/>
</dbReference>
<comment type="caution">
    <text evidence="2">The sequence shown here is derived from an EMBL/GenBank/DDBJ whole genome shotgun (WGS) entry which is preliminary data.</text>
</comment>
<reference evidence="2" key="2">
    <citation type="journal article" date="2021" name="PeerJ">
        <title>Extensive microbial diversity within the chicken gut microbiome revealed by metagenomics and culture.</title>
        <authorList>
            <person name="Gilroy R."/>
            <person name="Ravi A."/>
            <person name="Getino M."/>
            <person name="Pursley I."/>
            <person name="Horton D.L."/>
            <person name="Alikhan N.F."/>
            <person name="Baker D."/>
            <person name="Gharbi K."/>
            <person name="Hall N."/>
            <person name="Watson M."/>
            <person name="Adriaenssens E.M."/>
            <person name="Foster-Nyarko E."/>
            <person name="Jarju S."/>
            <person name="Secka A."/>
            <person name="Antonio M."/>
            <person name="Oren A."/>
            <person name="Chaudhuri R.R."/>
            <person name="La Ragione R."/>
            <person name="Hildebrand F."/>
            <person name="Pallen M.J."/>
        </authorList>
    </citation>
    <scope>NUCLEOTIDE SEQUENCE</scope>
    <source>
        <strain evidence="2">CHK188-20938</strain>
    </source>
</reference>
<dbReference type="InterPro" id="IPR023198">
    <property type="entry name" value="PGP-like_dom2"/>
</dbReference>
<dbReference type="Pfam" id="PF00702">
    <property type="entry name" value="Hydrolase"/>
    <property type="match status" value="1"/>
</dbReference>
<protein>
    <submittedName>
        <fullName evidence="2">HAD family hydrolase</fullName>
    </submittedName>
</protein>
<name>A0A9D1P0Z3_9FIRM</name>
<dbReference type="EMBL" id="DVOO01000009">
    <property type="protein sequence ID" value="HIV24633.1"/>
    <property type="molecule type" value="Genomic_DNA"/>
</dbReference>
<dbReference type="GO" id="GO:0016787">
    <property type="term" value="F:hydrolase activity"/>
    <property type="evidence" value="ECO:0007669"/>
    <property type="project" value="UniProtKB-KW"/>
</dbReference>
<keyword evidence="1 2" id="KW-0378">Hydrolase</keyword>
<sequence length="226" mass="25716">MRKAVFMDYNGTIIREGGKEMEEILARICRGSDLHTPEEAVNYWYRNLGIMEQKYYGENFISEEEIVTALLRQCREEIHLQDNPEEFKELFRGYWANAPVFEDAEIFIKSCPLPVYVLTNNSVLYVKRCLDRCHLKPAGIITADMARAYKPHREVFLKALEISGCRPEEVIHVGDSLESDVKGARSAGITPVLVDRRGKHEGADCLSVKTLTELLAPSGELILPVR</sequence>
<evidence type="ECO:0000313" key="2">
    <source>
        <dbReference type="EMBL" id="HIV24633.1"/>
    </source>
</evidence>
<organism evidence="2 3">
    <name type="scientific">Candidatus Scatomonas pullistercoris</name>
    <dbReference type="NCBI Taxonomy" id="2840920"/>
    <lineage>
        <taxon>Bacteria</taxon>
        <taxon>Bacillati</taxon>
        <taxon>Bacillota</taxon>
        <taxon>Clostridia</taxon>
        <taxon>Lachnospirales</taxon>
        <taxon>Lachnospiraceae</taxon>
        <taxon>Lachnospiraceae incertae sedis</taxon>
        <taxon>Candidatus Scatomonas</taxon>
    </lineage>
</organism>
<reference evidence="2" key="1">
    <citation type="submission" date="2020-10" db="EMBL/GenBank/DDBJ databases">
        <authorList>
            <person name="Gilroy R."/>
        </authorList>
    </citation>
    <scope>NUCLEOTIDE SEQUENCE</scope>
    <source>
        <strain evidence="2">CHK188-20938</strain>
    </source>
</reference>
<dbReference type="InterPro" id="IPR051540">
    <property type="entry name" value="S-2-haloacid_dehalogenase"/>
</dbReference>
<dbReference type="PANTHER" id="PTHR43316:SF3">
    <property type="entry name" value="HALOACID DEHALOGENASE, TYPE II (AFU_ORTHOLOGUE AFUA_2G07750)-RELATED"/>
    <property type="match status" value="1"/>
</dbReference>
<dbReference type="InterPro" id="IPR036412">
    <property type="entry name" value="HAD-like_sf"/>
</dbReference>
<dbReference type="Proteomes" id="UP000824169">
    <property type="component" value="Unassembled WGS sequence"/>
</dbReference>
<accession>A0A9D1P0Z3</accession>
<proteinExistence type="predicted"/>
<evidence type="ECO:0000256" key="1">
    <source>
        <dbReference type="ARBA" id="ARBA00022801"/>
    </source>
</evidence>
<dbReference type="SFLD" id="SFLDS00003">
    <property type="entry name" value="Haloacid_Dehalogenase"/>
    <property type="match status" value="1"/>
</dbReference>
<dbReference type="InterPro" id="IPR023214">
    <property type="entry name" value="HAD_sf"/>
</dbReference>
<dbReference type="AlphaFoldDB" id="A0A9D1P0Z3"/>